<evidence type="ECO:0000256" key="10">
    <source>
        <dbReference type="ARBA" id="ARBA00022853"/>
    </source>
</evidence>
<evidence type="ECO:0000313" key="16">
    <source>
        <dbReference type="EMBL" id="GBN97000.1"/>
    </source>
</evidence>
<comment type="subunit">
    <text evidence="15">Component of the ARISC complex. Component of the BRCA1-A complex. Component of the BRISC complex. Binds polyubiquitin.</text>
</comment>
<evidence type="ECO:0000256" key="4">
    <source>
        <dbReference type="ARBA" id="ARBA00022618"/>
    </source>
</evidence>
<dbReference type="PANTHER" id="PTHR15189">
    <property type="entry name" value="BRISC AND BRCA1-A COMPLEX MEMBER 2"/>
    <property type="match status" value="1"/>
</dbReference>
<evidence type="ECO:0000256" key="11">
    <source>
        <dbReference type="ARBA" id="ARBA00023204"/>
    </source>
</evidence>
<reference evidence="16 17" key="1">
    <citation type="journal article" date="2019" name="Sci. Rep.">
        <title>Orb-weaving spider Araneus ventricosus genome elucidates the spidroin gene catalogue.</title>
        <authorList>
            <person name="Kono N."/>
            <person name="Nakamura H."/>
            <person name="Ohtoshi R."/>
            <person name="Moran D.A.P."/>
            <person name="Shinohara A."/>
            <person name="Yoshida Y."/>
            <person name="Fujiwara M."/>
            <person name="Mori M."/>
            <person name="Tomita M."/>
            <person name="Arakawa K."/>
        </authorList>
    </citation>
    <scope>NUCLEOTIDE SEQUENCE [LARGE SCALE GENOMIC DNA]</scope>
</reference>
<dbReference type="Pfam" id="PF06113">
    <property type="entry name" value="BRE"/>
    <property type="match status" value="1"/>
</dbReference>
<evidence type="ECO:0000256" key="6">
    <source>
        <dbReference type="ARBA" id="ARBA00022737"/>
    </source>
</evidence>
<comment type="subcellular location">
    <subcellularLocation>
        <location evidence="15">Cytoplasm</location>
    </subcellularLocation>
    <subcellularLocation>
        <location evidence="1 15">Nucleus</location>
    </subcellularLocation>
    <text evidence="15">Localizes at sites of DNA damage at double-strand breaks (DSBs).</text>
</comment>
<keyword evidence="12 15" id="KW-0539">Nucleus</keyword>
<evidence type="ECO:0000313" key="17">
    <source>
        <dbReference type="Proteomes" id="UP000499080"/>
    </source>
</evidence>
<keyword evidence="11 15" id="KW-0234">DNA repair</keyword>
<keyword evidence="13 15" id="KW-0131">Cell cycle</keyword>
<evidence type="ECO:0000256" key="9">
    <source>
        <dbReference type="ARBA" id="ARBA00022786"/>
    </source>
</evidence>
<keyword evidence="7 15" id="KW-0227">DNA damage</keyword>
<dbReference type="CDD" id="cd23664">
    <property type="entry name" value="BRE"/>
    <property type="match status" value="1"/>
</dbReference>
<evidence type="ECO:0000256" key="7">
    <source>
        <dbReference type="ARBA" id="ARBA00022763"/>
    </source>
</evidence>
<dbReference type="GO" id="GO:0045739">
    <property type="term" value="P:positive regulation of DNA repair"/>
    <property type="evidence" value="ECO:0007669"/>
    <property type="project" value="UniProtKB-UniRule"/>
</dbReference>
<dbReference type="GO" id="GO:0051301">
    <property type="term" value="P:cell division"/>
    <property type="evidence" value="ECO:0007669"/>
    <property type="project" value="UniProtKB-UniRule"/>
</dbReference>
<keyword evidence="10 15" id="KW-0156">Chromatin regulator</keyword>
<dbReference type="OrthoDB" id="538811at2759"/>
<evidence type="ECO:0000256" key="13">
    <source>
        <dbReference type="ARBA" id="ARBA00023306"/>
    </source>
</evidence>
<evidence type="ECO:0000256" key="14">
    <source>
        <dbReference type="ARBA" id="ARBA00025766"/>
    </source>
</evidence>
<evidence type="ECO:0000256" key="5">
    <source>
        <dbReference type="ARBA" id="ARBA00022703"/>
    </source>
</evidence>
<organism evidence="16 17">
    <name type="scientific">Araneus ventricosus</name>
    <name type="common">Orbweaver spider</name>
    <name type="synonym">Epeira ventricosa</name>
    <dbReference type="NCBI Taxonomy" id="182803"/>
    <lineage>
        <taxon>Eukaryota</taxon>
        <taxon>Metazoa</taxon>
        <taxon>Ecdysozoa</taxon>
        <taxon>Arthropoda</taxon>
        <taxon>Chelicerata</taxon>
        <taxon>Arachnida</taxon>
        <taxon>Araneae</taxon>
        <taxon>Araneomorphae</taxon>
        <taxon>Entelegynae</taxon>
        <taxon>Araneoidea</taxon>
        <taxon>Araneidae</taxon>
        <taxon>Araneus</taxon>
    </lineage>
</organism>
<keyword evidence="8 15" id="KW-0498">Mitosis</keyword>
<gene>
    <name evidence="16" type="primary">BABAM2_2</name>
    <name evidence="16" type="ORF">AVEN_228878_1</name>
</gene>
<dbReference type="GO" id="GO:0010212">
    <property type="term" value="P:response to ionizing radiation"/>
    <property type="evidence" value="ECO:0007669"/>
    <property type="project" value="UniProtKB-UniRule"/>
</dbReference>
<dbReference type="GO" id="GO:0031593">
    <property type="term" value="F:polyubiquitin modification-dependent protein binding"/>
    <property type="evidence" value="ECO:0007669"/>
    <property type="project" value="UniProtKB-UniRule"/>
</dbReference>
<comment type="caution">
    <text evidence="16">The sequence shown here is derived from an EMBL/GenBank/DDBJ whole genome shotgun (WGS) entry which is preliminary data.</text>
</comment>
<dbReference type="GO" id="GO:0006325">
    <property type="term" value="P:chromatin organization"/>
    <property type="evidence" value="ECO:0007669"/>
    <property type="project" value="UniProtKB-UniRule"/>
</dbReference>
<dbReference type="Proteomes" id="UP000499080">
    <property type="component" value="Unassembled WGS sequence"/>
</dbReference>
<dbReference type="AlphaFoldDB" id="A0A4Y2TAJ3"/>
<evidence type="ECO:0000256" key="12">
    <source>
        <dbReference type="ARBA" id="ARBA00023242"/>
    </source>
</evidence>
<keyword evidence="9 15" id="KW-0833">Ubl conjugation pathway</keyword>
<keyword evidence="17" id="KW-1185">Reference proteome</keyword>
<keyword evidence="5 15" id="KW-0053">Apoptosis</keyword>
<name>A0A4Y2TAJ3_ARAVE</name>
<dbReference type="GO" id="GO:0007095">
    <property type="term" value="P:mitotic G2 DNA damage checkpoint signaling"/>
    <property type="evidence" value="ECO:0007669"/>
    <property type="project" value="UniProtKB-UniRule"/>
</dbReference>
<dbReference type="PANTHER" id="PTHR15189:SF7">
    <property type="entry name" value="BRISC AND BRCA1-A COMPLEX MEMBER 2"/>
    <property type="match status" value="1"/>
</dbReference>
<accession>A0A4Y2TAJ3</accession>
<comment type="domain">
    <text evidence="15">Contains 2 ubiquitin-conjugating enzyme family-like (UEV-like) regions. These regions lack the critical Cys residues required for ubiquitination but retain the ability to bind ubiquitin.</text>
</comment>
<evidence type="ECO:0000256" key="8">
    <source>
        <dbReference type="ARBA" id="ARBA00022776"/>
    </source>
</evidence>
<dbReference type="GO" id="GO:0070531">
    <property type="term" value="C:BRCA1-A complex"/>
    <property type="evidence" value="ECO:0007669"/>
    <property type="project" value="UniProtKB-UniRule"/>
</dbReference>
<dbReference type="GO" id="GO:0006302">
    <property type="term" value="P:double-strand break repair"/>
    <property type="evidence" value="ECO:0007669"/>
    <property type="project" value="UniProtKB-UniRule"/>
</dbReference>
<dbReference type="GO" id="GO:0005737">
    <property type="term" value="C:cytoplasm"/>
    <property type="evidence" value="ECO:0007669"/>
    <property type="project" value="UniProtKB-SubCell"/>
</dbReference>
<proteinExistence type="inferred from homology"/>
<comment type="function">
    <text evidence="15">May play a role in homeostasis or cellular differentiation in cells of neural, epithelial and germline origins. May also act as a death receptor-associated anti-apoptotic protein, which inhibits the mitochondrial apoptotic pathway.</text>
</comment>
<dbReference type="InterPro" id="IPR010358">
    <property type="entry name" value="BRE"/>
</dbReference>
<evidence type="ECO:0000256" key="15">
    <source>
        <dbReference type="RuleBase" id="RU368019"/>
    </source>
</evidence>
<sequence length="439" mass="51619">MEEDKEREKVDTSVLAPHVRKHVEVLLAQPIIGLCHREVEVLNPKPSFPSYDKENSNCDRFQIVIPYAGMRIECMVVFQSSGPECPPDFVFSDSRFFVPIDQIEALCSWDVHKSDGLLKVMKEIMQFYKKKQIQELDRYEHLSFEYLCLFQLQNFNEDDIEILVPSDPESPVLFLIRLPADFRHILPDFYQEESDLGDYPLLLVSFPNRDSSRSCQRLYLTKKTQLILGMDESFQLPDEVNDNYLTRYIIALEDELKTKAELAASRYERRRMYFTQFLSHFHRCVVEYDVLYFSSMTLMLREDDFHFILEINLPDDFPMGTPALVFRSIYHTFMGDPIAVAVDNYPYSPTWSMQKVLEETVKFIEEYVHLFRQDDGSFCYVEYNIESLVIKLCLPYVSRRKTDEREGILDEIDPGVSKHVKIMLIVQSMEAQNGDEKKH</sequence>
<keyword evidence="4 15" id="KW-0132">Cell division</keyword>
<protein>
    <recommendedName>
        <fullName evidence="2 15">BRISC and BRCA1-A complex member 2</fullName>
    </recommendedName>
</protein>
<evidence type="ECO:0000256" key="3">
    <source>
        <dbReference type="ARBA" id="ARBA00022490"/>
    </source>
</evidence>
<keyword evidence="3 15" id="KW-0963">Cytoplasm</keyword>
<evidence type="ECO:0000256" key="2">
    <source>
        <dbReference type="ARBA" id="ARBA00019438"/>
    </source>
</evidence>
<dbReference type="GO" id="GO:0070552">
    <property type="term" value="C:BRISC complex"/>
    <property type="evidence" value="ECO:0007669"/>
    <property type="project" value="UniProtKB-UniRule"/>
</dbReference>
<comment type="similarity">
    <text evidence="14 15">Belongs to the BABAM2 family.</text>
</comment>
<keyword evidence="6" id="KW-0677">Repeat</keyword>
<evidence type="ECO:0000256" key="1">
    <source>
        <dbReference type="ARBA" id="ARBA00004123"/>
    </source>
</evidence>
<dbReference type="GO" id="GO:0006915">
    <property type="term" value="P:apoptotic process"/>
    <property type="evidence" value="ECO:0007669"/>
    <property type="project" value="UniProtKB-UniRule"/>
</dbReference>
<dbReference type="EMBL" id="BGPR01026910">
    <property type="protein sequence ID" value="GBN97000.1"/>
    <property type="molecule type" value="Genomic_DNA"/>
</dbReference>